<accession>T1CIQ8</accession>
<evidence type="ECO:0000313" key="3">
    <source>
        <dbReference type="Proteomes" id="UP000018031"/>
    </source>
</evidence>
<gene>
    <name evidence="2" type="ORF">PORCRE_1776</name>
</gene>
<evidence type="ECO:0000313" key="2">
    <source>
        <dbReference type="EMBL" id="GAD06056.1"/>
    </source>
</evidence>
<keyword evidence="1" id="KW-1133">Transmembrane helix</keyword>
<proteinExistence type="predicted"/>
<comment type="caution">
    <text evidence="2">The sequence shown here is derived from an EMBL/GenBank/DDBJ whole genome shotgun (WGS) entry which is preliminary data.</text>
</comment>
<feature type="transmembrane region" description="Helical" evidence="1">
    <location>
        <begin position="43"/>
        <end position="61"/>
    </location>
</feature>
<evidence type="ECO:0000256" key="1">
    <source>
        <dbReference type="SAM" id="Phobius"/>
    </source>
</evidence>
<keyword evidence="1" id="KW-0472">Membrane</keyword>
<organism evidence="2 3">
    <name type="scientific">Porphyromonas crevioricanis JCM 15906</name>
    <dbReference type="NCBI Taxonomy" id="1305617"/>
    <lineage>
        <taxon>Bacteria</taxon>
        <taxon>Pseudomonadati</taxon>
        <taxon>Bacteroidota</taxon>
        <taxon>Bacteroidia</taxon>
        <taxon>Bacteroidales</taxon>
        <taxon>Porphyromonadaceae</taxon>
        <taxon>Porphyromonas</taxon>
    </lineage>
</organism>
<reference evidence="3" key="1">
    <citation type="journal article" date="2013" name="Genome">
        <title>Draft Genome Sequences of Porphyromonas crevioricanis JCM 15906T and Porphyromonas cansulci JCM 13913T Isolated from a Canine Oral Cavity.</title>
        <authorList>
            <person name="Sakamoto M."/>
            <person name="Tanaka N."/>
            <person name="Shiwa Y."/>
            <person name="Yoshikawa H."/>
            <person name="Ohkuma M."/>
        </authorList>
    </citation>
    <scope>NUCLEOTIDE SEQUENCE [LARGE SCALE GENOMIC DNA]</scope>
    <source>
        <strain evidence="3">JCM 15906</strain>
    </source>
</reference>
<dbReference type="AlphaFoldDB" id="T1CIQ8"/>
<sequence length="77" mass="8894">MSPFSLPFWCSGRKLCDIFSSVDKPVSSLHLLKIKKRKLRNSFLLLFFLSTASFLSAPLSLSRLYPSFGRSRLQTHW</sequence>
<name>T1CIQ8_9PORP</name>
<keyword evidence="1" id="KW-0812">Transmembrane</keyword>
<dbReference type="EMBL" id="BAOU01000054">
    <property type="protein sequence ID" value="GAD06056.1"/>
    <property type="molecule type" value="Genomic_DNA"/>
</dbReference>
<protein>
    <submittedName>
        <fullName evidence="2">Uncharacterized protein</fullName>
    </submittedName>
</protein>
<dbReference type="Proteomes" id="UP000018031">
    <property type="component" value="Unassembled WGS sequence"/>
</dbReference>
<reference evidence="2 3" key="2">
    <citation type="journal article" date="2013" name="Genome Announc.">
        <title>Draft Genome Sequences of Porphyromonas crevioricanis JCM 15906T and Porphyromonas cansulci JCM 13913T Isolated from a Canine Oral Cavity.</title>
        <authorList>
            <person name="Sakamoto M."/>
            <person name="Tanaka N."/>
            <person name="Shiwa Y."/>
            <person name="Yoshikawa H."/>
            <person name="Ohkuma M."/>
        </authorList>
    </citation>
    <scope>NUCLEOTIDE SEQUENCE [LARGE SCALE GENOMIC DNA]</scope>
    <source>
        <strain evidence="2 3">JCM 15906</strain>
    </source>
</reference>